<dbReference type="Pfam" id="PF09346">
    <property type="entry name" value="SMI1_KNR4"/>
    <property type="match status" value="1"/>
</dbReference>
<comment type="caution">
    <text evidence="3">The sequence shown here is derived from an EMBL/GenBank/DDBJ whole genome shotgun (WGS) entry which is preliminary data.</text>
</comment>
<reference evidence="3 4" key="1">
    <citation type="submission" date="2019-12" db="EMBL/GenBank/DDBJ databases">
        <title>Genomic-based taxomic classification of the family Erythrobacteraceae.</title>
        <authorList>
            <person name="Xu L."/>
        </authorList>
    </citation>
    <scope>NUCLEOTIDE SEQUENCE [LARGE SCALE GENOMIC DNA]</scope>
    <source>
        <strain evidence="3 4">JCM 12189</strain>
    </source>
</reference>
<dbReference type="OrthoDB" id="7593948at2"/>
<sequence length="248" mass="27194">MKRITAAFLFACSPILSAGAPGDTEGSSMTGDAGFEASLETYLARFDERKIRIREQLHAPATTEAIAAFEADVGQELPGDVKALYLVANGQISPFHDAVPREDGSRRFGYPVELGEDDYVGNFFGTYEFLSLAEARQEWSFISENWNSEAMSLDHDFMTEIREGDPIQPYSYRPEWIPLAKDGGGNSLSIDLAPAEGGTVGQIIAIGPDESEYRLIAPSLTALLHSVGERGIGPDEGDEQRYFFNIRN</sequence>
<dbReference type="PANTHER" id="PTHR47432">
    <property type="entry name" value="CELL WALL ASSEMBLY REGULATOR SMI1"/>
    <property type="match status" value="1"/>
</dbReference>
<dbReference type="InterPro" id="IPR051873">
    <property type="entry name" value="KNR4/SMI1_regulator"/>
</dbReference>
<evidence type="ECO:0000256" key="1">
    <source>
        <dbReference type="SAM" id="SignalP"/>
    </source>
</evidence>
<evidence type="ECO:0000259" key="2">
    <source>
        <dbReference type="SMART" id="SM00860"/>
    </source>
</evidence>
<dbReference type="AlphaFoldDB" id="A0A6I4TPW4"/>
<dbReference type="RefSeq" id="WP_160596180.1">
    <property type="nucleotide sequence ID" value="NZ_WTYI01000001.1"/>
</dbReference>
<dbReference type="InterPro" id="IPR037883">
    <property type="entry name" value="Knr4/Smi1-like_sf"/>
</dbReference>
<accession>A0A6I4TPW4</accession>
<keyword evidence="1" id="KW-0732">Signal</keyword>
<evidence type="ECO:0000313" key="3">
    <source>
        <dbReference type="EMBL" id="MXO97210.1"/>
    </source>
</evidence>
<keyword evidence="4" id="KW-1185">Reference proteome</keyword>
<dbReference type="Proteomes" id="UP000432727">
    <property type="component" value="Unassembled WGS sequence"/>
</dbReference>
<organism evidence="3 4">
    <name type="scientific">Qipengyuania aquimaris</name>
    <dbReference type="NCBI Taxonomy" id="255984"/>
    <lineage>
        <taxon>Bacteria</taxon>
        <taxon>Pseudomonadati</taxon>
        <taxon>Pseudomonadota</taxon>
        <taxon>Alphaproteobacteria</taxon>
        <taxon>Sphingomonadales</taxon>
        <taxon>Erythrobacteraceae</taxon>
        <taxon>Qipengyuania</taxon>
    </lineage>
</organism>
<dbReference type="EMBL" id="WTYI01000001">
    <property type="protein sequence ID" value="MXO97210.1"/>
    <property type="molecule type" value="Genomic_DNA"/>
</dbReference>
<name>A0A6I4TPW4_9SPHN</name>
<dbReference type="InterPro" id="IPR018958">
    <property type="entry name" value="Knr4/Smi1-like_dom"/>
</dbReference>
<dbReference type="Gene3D" id="3.40.1580.10">
    <property type="entry name" value="SMI1/KNR4-like"/>
    <property type="match status" value="1"/>
</dbReference>
<dbReference type="SUPFAM" id="SSF160631">
    <property type="entry name" value="SMI1/KNR4-like"/>
    <property type="match status" value="1"/>
</dbReference>
<proteinExistence type="predicted"/>
<protein>
    <recommendedName>
        <fullName evidence="2">Knr4/Smi1-like domain-containing protein</fullName>
    </recommendedName>
</protein>
<feature type="domain" description="Knr4/Smi1-like" evidence="2">
    <location>
        <begin position="60"/>
        <end position="226"/>
    </location>
</feature>
<feature type="chain" id="PRO_5026193432" description="Knr4/Smi1-like domain-containing protein" evidence="1">
    <location>
        <begin position="19"/>
        <end position="248"/>
    </location>
</feature>
<dbReference type="SMART" id="SM00860">
    <property type="entry name" value="SMI1_KNR4"/>
    <property type="match status" value="1"/>
</dbReference>
<dbReference type="PANTHER" id="PTHR47432:SF1">
    <property type="entry name" value="CELL WALL ASSEMBLY REGULATOR SMI1"/>
    <property type="match status" value="1"/>
</dbReference>
<feature type="signal peptide" evidence="1">
    <location>
        <begin position="1"/>
        <end position="18"/>
    </location>
</feature>
<evidence type="ECO:0000313" key="4">
    <source>
        <dbReference type="Proteomes" id="UP000432727"/>
    </source>
</evidence>
<gene>
    <name evidence="3" type="ORF">GRI34_12355</name>
</gene>